<dbReference type="AlphaFoldDB" id="B6BNR9"/>
<evidence type="ECO:0000313" key="9">
    <source>
        <dbReference type="Proteomes" id="UP000006431"/>
    </source>
</evidence>
<evidence type="ECO:0000313" key="8">
    <source>
        <dbReference type="EMBL" id="EHP28873.1"/>
    </source>
</evidence>
<dbReference type="PANTHER" id="PTHR48111">
    <property type="entry name" value="REGULATOR OF RPOS"/>
    <property type="match status" value="1"/>
</dbReference>
<feature type="domain" description="Response regulatory" evidence="7">
    <location>
        <begin position="6"/>
        <end position="120"/>
    </location>
</feature>
<dbReference type="InterPro" id="IPR016032">
    <property type="entry name" value="Sig_transdc_resp-reg_C-effctor"/>
</dbReference>
<dbReference type="OrthoDB" id="5514345at2"/>
<name>B6BNR9_SULGG</name>
<dbReference type="SMART" id="SM00448">
    <property type="entry name" value="REC"/>
    <property type="match status" value="1"/>
</dbReference>
<dbReference type="GO" id="GO:0005829">
    <property type="term" value="C:cytosol"/>
    <property type="evidence" value="ECO:0007669"/>
    <property type="project" value="TreeGrafter"/>
</dbReference>
<keyword evidence="1 6" id="KW-0597">Phosphoprotein</keyword>
<dbReference type="PROSITE" id="PS50110">
    <property type="entry name" value="RESPONSE_REGULATORY"/>
    <property type="match status" value="1"/>
</dbReference>
<dbReference type="InterPro" id="IPR036388">
    <property type="entry name" value="WH-like_DNA-bd_sf"/>
</dbReference>
<gene>
    <name evidence="8" type="ORF">SMGD1_0346</name>
</gene>
<keyword evidence="4" id="KW-0238">DNA-binding</keyword>
<reference evidence="8 9" key="1">
    <citation type="journal article" date="2012" name="Proc. Natl. Acad. Sci. U.S.A.">
        <title>Genome and physiology of a model Epsilonproteobacterium responsible for sulfide detoxification in marine oxygen depletion zones.</title>
        <authorList>
            <person name="Grote J."/>
            <person name="Schott T."/>
            <person name="Bruckner C.G."/>
            <person name="Glockner F.O."/>
            <person name="Jost G."/>
            <person name="Teeling H."/>
            <person name="Labrenz M."/>
            <person name="Jurgens K."/>
        </authorList>
    </citation>
    <scope>NUCLEOTIDE SEQUENCE [LARGE SCALE GENOMIC DNA]</scope>
    <source>
        <strain evidence="8 9">GD1</strain>
    </source>
</reference>
<dbReference type="GO" id="GO:0006355">
    <property type="term" value="P:regulation of DNA-templated transcription"/>
    <property type="evidence" value="ECO:0007669"/>
    <property type="project" value="InterPro"/>
</dbReference>
<dbReference type="STRING" id="929558.SMGD1_0346"/>
<dbReference type="InterPro" id="IPR001867">
    <property type="entry name" value="OmpR/PhoB-type_DNA-bd"/>
</dbReference>
<dbReference type="InterPro" id="IPR039420">
    <property type="entry name" value="WalR-like"/>
</dbReference>
<accession>B6BNR9</accession>
<dbReference type="HOGENOM" id="CLU_000445_30_3_7"/>
<keyword evidence="3" id="KW-0805">Transcription regulation</keyword>
<feature type="modified residue" description="4-aspartylphosphate" evidence="6">
    <location>
        <position position="55"/>
    </location>
</feature>
<dbReference type="Gene3D" id="3.40.50.2300">
    <property type="match status" value="1"/>
</dbReference>
<dbReference type="Pfam" id="PF00072">
    <property type="entry name" value="Response_reg"/>
    <property type="match status" value="1"/>
</dbReference>
<dbReference type="EMBL" id="AFRZ01000001">
    <property type="protein sequence ID" value="EHP28873.1"/>
    <property type="molecule type" value="Genomic_DNA"/>
</dbReference>
<dbReference type="eggNOG" id="COG0745">
    <property type="taxonomic scope" value="Bacteria"/>
</dbReference>
<evidence type="ECO:0000256" key="6">
    <source>
        <dbReference type="PROSITE-ProRule" id="PRU00169"/>
    </source>
</evidence>
<evidence type="ECO:0000256" key="2">
    <source>
        <dbReference type="ARBA" id="ARBA00023012"/>
    </source>
</evidence>
<sequence>MTNDFKLLYVEDNKVVRDNFVEIFSRYFKDITTADNGREALEIYKKNNFDIAILDISIPEINGLSLATKIREMNRDIEIIMLTAYADQEKLLQAINLRLFSYLVKPIKQNELDITLKELISRLSKGSALELKNGYTWNIKIEKLYYNNSEVKITKNEISLVKFLSANSLRYYSACEIADEIFGDKKESDGKCNNTIQLISRFKKKMLNLCNKEHFFIDNIYGLGYKITS</sequence>
<dbReference type="GO" id="GO:0000976">
    <property type="term" value="F:transcription cis-regulatory region binding"/>
    <property type="evidence" value="ECO:0007669"/>
    <property type="project" value="TreeGrafter"/>
</dbReference>
<evidence type="ECO:0000256" key="3">
    <source>
        <dbReference type="ARBA" id="ARBA00023015"/>
    </source>
</evidence>
<dbReference type="InterPro" id="IPR011006">
    <property type="entry name" value="CheY-like_superfamily"/>
</dbReference>
<dbReference type="Gene3D" id="1.10.10.10">
    <property type="entry name" value="Winged helix-like DNA-binding domain superfamily/Winged helix DNA-binding domain"/>
    <property type="match status" value="1"/>
</dbReference>
<keyword evidence="5" id="KW-0804">Transcription</keyword>
<evidence type="ECO:0000256" key="4">
    <source>
        <dbReference type="ARBA" id="ARBA00023125"/>
    </source>
</evidence>
<dbReference type="GO" id="GO:0000156">
    <property type="term" value="F:phosphorelay response regulator activity"/>
    <property type="evidence" value="ECO:0007669"/>
    <property type="project" value="TreeGrafter"/>
</dbReference>
<comment type="caution">
    <text evidence="8">The sequence shown here is derived from an EMBL/GenBank/DDBJ whole genome shotgun (WGS) entry which is preliminary data.</text>
</comment>
<accession>H1FUA7</accession>
<dbReference type="PANTHER" id="PTHR48111:SF1">
    <property type="entry name" value="TWO-COMPONENT RESPONSE REGULATOR ORR33"/>
    <property type="match status" value="1"/>
</dbReference>
<proteinExistence type="predicted"/>
<dbReference type="SUPFAM" id="SSF46894">
    <property type="entry name" value="C-terminal effector domain of the bipartite response regulators"/>
    <property type="match status" value="1"/>
</dbReference>
<dbReference type="Proteomes" id="UP000006431">
    <property type="component" value="Unassembled WGS sequence"/>
</dbReference>
<dbReference type="InterPro" id="IPR001789">
    <property type="entry name" value="Sig_transdc_resp-reg_receiver"/>
</dbReference>
<evidence type="ECO:0000259" key="7">
    <source>
        <dbReference type="PROSITE" id="PS50110"/>
    </source>
</evidence>
<dbReference type="GO" id="GO:0032993">
    <property type="term" value="C:protein-DNA complex"/>
    <property type="evidence" value="ECO:0007669"/>
    <property type="project" value="TreeGrafter"/>
</dbReference>
<dbReference type="PATRIC" id="fig|929558.5.peg.344"/>
<dbReference type="SUPFAM" id="SSF52172">
    <property type="entry name" value="CheY-like"/>
    <property type="match status" value="1"/>
</dbReference>
<evidence type="ECO:0000256" key="1">
    <source>
        <dbReference type="ARBA" id="ARBA00022553"/>
    </source>
</evidence>
<organism evidence="8 9">
    <name type="scientific">Sulfurimonas gotlandica (strain DSM 19862 / JCM 16533 / GD1)</name>
    <dbReference type="NCBI Taxonomy" id="929558"/>
    <lineage>
        <taxon>Bacteria</taxon>
        <taxon>Pseudomonadati</taxon>
        <taxon>Campylobacterota</taxon>
        <taxon>Epsilonproteobacteria</taxon>
        <taxon>Campylobacterales</taxon>
        <taxon>Sulfurimonadaceae</taxon>
        <taxon>Sulfurimonas</taxon>
    </lineage>
</organism>
<dbReference type="CDD" id="cd17536">
    <property type="entry name" value="REC_YesN-like"/>
    <property type="match status" value="1"/>
</dbReference>
<dbReference type="RefSeq" id="WP_008339907.1">
    <property type="nucleotide sequence ID" value="NZ_AFRZ01000001.1"/>
</dbReference>
<protein>
    <submittedName>
        <fullName evidence="8">Signal transduction response regulator</fullName>
    </submittedName>
</protein>
<dbReference type="Pfam" id="PF00486">
    <property type="entry name" value="Trans_reg_C"/>
    <property type="match status" value="1"/>
</dbReference>
<keyword evidence="9" id="KW-1185">Reference proteome</keyword>
<keyword evidence="2" id="KW-0902">Two-component regulatory system</keyword>
<evidence type="ECO:0000256" key="5">
    <source>
        <dbReference type="ARBA" id="ARBA00023163"/>
    </source>
</evidence>